<dbReference type="GO" id="GO:0009330">
    <property type="term" value="C:DNA topoisomerase type II (double strand cut, ATP-hydrolyzing) complex"/>
    <property type="evidence" value="ECO:0007669"/>
    <property type="project" value="TreeGrafter"/>
</dbReference>
<feature type="signal peptide" evidence="7">
    <location>
        <begin position="1"/>
        <end position="25"/>
    </location>
</feature>
<evidence type="ECO:0000256" key="6">
    <source>
        <dbReference type="SAM" id="MobiDB-lite"/>
    </source>
</evidence>
<evidence type="ECO:0000256" key="5">
    <source>
        <dbReference type="PROSITE-ProRule" id="PRU01384"/>
    </source>
</evidence>
<dbReference type="RefSeq" id="XP_013351385.1">
    <property type="nucleotide sequence ID" value="XM_013495931.1"/>
</dbReference>
<dbReference type="PROSITE" id="PS52040">
    <property type="entry name" value="TOPO_IIA"/>
    <property type="match status" value="1"/>
</dbReference>
<dbReference type="GO" id="GO:0006265">
    <property type="term" value="P:DNA topological change"/>
    <property type="evidence" value="ECO:0007669"/>
    <property type="project" value="UniProtKB-UniRule"/>
</dbReference>
<dbReference type="InterPro" id="IPR050220">
    <property type="entry name" value="Type_II_DNA_Topoisomerases"/>
</dbReference>
<dbReference type="GO" id="GO:0005524">
    <property type="term" value="F:ATP binding"/>
    <property type="evidence" value="ECO:0007669"/>
    <property type="project" value="InterPro"/>
</dbReference>
<evidence type="ECO:0000313" key="10">
    <source>
        <dbReference type="Proteomes" id="UP000030744"/>
    </source>
</evidence>
<feature type="region of interest" description="Disordered" evidence="6">
    <location>
        <begin position="71"/>
        <end position="99"/>
    </location>
</feature>
<feature type="domain" description="Topo IIA-type catalytic" evidence="8">
    <location>
        <begin position="114"/>
        <end position="295"/>
    </location>
</feature>
<proteinExistence type="inferred from homology"/>
<dbReference type="EMBL" id="HG681571">
    <property type="protein sequence ID" value="CDJ28811.1"/>
    <property type="molecule type" value="Genomic_DNA"/>
</dbReference>
<evidence type="ECO:0000313" key="9">
    <source>
        <dbReference type="EMBL" id="CDJ28811.1"/>
    </source>
</evidence>
<evidence type="ECO:0000259" key="8">
    <source>
        <dbReference type="PROSITE" id="PS52040"/>
    </source>
</evidence>
<dbReference type="Proteomes" id="UP000030744">
    <property type="component" value="Unassembled WGS sequence"/>
</dbReference>
<evidence type="ECO:0000256" key="2">
    <source>
        <dbReference type="ARBA" id="ARBA00023029"/>
    </source>
</evidence>
<dbReference type="InterPro" id="IPR013758">
    <property type="entry name" value="Topo_IIA_A/C_ab"/>
</dbReference>
<dbReference type="InterPro" id="IPR002205">
    <property type="entry name" value="Topo_IIA_dom_A"/>
</dbReference>
<keyword evidence="3 5" id="KW-0238">DNA-binding</keyword>
<dbReference type="AlphaFoldDB" id="U6JVL1"/>
<keyword evidence="10" id="KW-1185">Reference proteome</keyword>
<gene>
    <name evidence="9" type="ORF">EMH_0044200</name>
</gene>
<keyword evidence="2 5" id="KW-0799">Topoisomerase</keyword>
<dbReference type="PANTHER" id="PTHR43493">
    <property type="entry name" value="DNA GYRASE/TOPOISOMERASE SUBUNIT A"/>
    <property type="match status" value="1"/>
</dbReference>
<sequence>MAKGIVDPSLWGLGAKLLSVHAAAAAPTAAAAAATAAAAAGDPAAAATTIEAASPETTTAAAAGEPTAAAAAAAGAAAAPPHPPPSPASSPSSSSPAAPAAAAPAQAAAAPAAAAPAAAAAAAATSSVLYGDFCSELVRDFQQLGLSASGPYRKSARVVGEVLGKFHPHGDKAVYDALVRLAQPFVSHLPLIEGHGNFGCVDGDPAAAMRYTECRLSSFCQDVLLKDLHTSACKFRANFDATEVEPECLPARLPLLLLQGAAGVAVGVATNLPPHNLTEVADATIALIEYGLGRG</sequence>
<dbReference type="Pfam" id="PF00521">
    <property type="entry name" value="DNA_topoisoIV"/>
    <property type="match status" value="1"/>
</dbReference>
<dbReference type="PANTHER" id="PTHR43493:SF5">
    <property type="entry name" value="DNA GYRASE SUBUNIT A, CHLOROPLASTIC_MITOCHONDRIAL"/>
    <property type="match status" value="1"/>
</dbReference>
<comment type="catalytic activity">
    <reaction evidence="5">
        <text>ATP-dependent breakage, passage and rejoining of double-stranded DNA.</text>
        <dbReference type="EC" id="5.6.2.2"/>
    </reaction>
</comment>
<keyword evidence="4 5" id="KW-0413">Isomerase</keyword>
<reference evidence="9" key="1">
    <citation type="submission" date="2013-10" db="EMBL/GenBank/DDBJ databases">
        <title>Genomic analysis of the causative agents of coccidiosis in chickens.</title>
        <authorList>
            <person name="Reid A.J."/>
            <person name="Blake D."/>
            <person name="Billington K."/>
            <person name="Browne H."/>
            <person name="Dunn M."/>
            <person name="Hung S."/>
            <person name="Kawahara F."/>
            <person name="Miranda-Saavedra D."/>
            <person name="Mourier T."/>
            <person name="Nagra H."/>
            <person name="Otto T.D."/>
            <person name="Rawlings N."/>
            <person name="Sanchez A."/>
            <person name="Sanders M."/>
            <person name="Subramaniam C."/>
            <person name="Tay Y."/>
            <person name="Dear P."/>
            <person name="Doerig C."/>
            <person name="Gruber A."/>
            <person name="Parkinson J."/>
            <person name="Shirley M."/>
            <person name="Wan K.L."/>
            <person name="Berriman M."/>
            <person name="Tomley F."/>
            <person name="Pain A."/>
        </authorList>
    </citation>
    <scope>NUCLEOTIDE SEQUENCE [LARGE SCALE GENOMIC DNA]</scope>
    <source>
        <strain evidence="9">Houghton</strain>
    </source>
</reference>
<dbReference type="GO" id="GO:0003677">
    <property type="term" value="F:DNA binding"/>
    <property type="evidence" value="ECO:0007669"/>
    <property type="project" value="UniProtKB-UniRule"/>
</dbReference>
<evidence type="ECO:0000256" key="1">
    <source>
        <dbReference type="ARBA" id="ARBA00008263"/>
    </source>
</evidence>
<feature type="chain" id="PRO_5004670918" evidence="7">
    <location>
        <begin position="26"/>
        <end position="295"/>
    </location>
</feature>
<feature type="active site" description="O-(5'-phospho-DNA)-tyrosine intermediate" evidence="5">
    <location>
        <position position="211"/>
    </location>
</feature>
<organism evidence="9 10">
    <name type="scientific">Eimeria mitis</name>
    <dbReference type="NCBI Taxonomy" id="44415"/>
    <lineage>
        <taxon>Eukaryota</taxon>
        <taxon>Sar</taxon>
        <taxon>Alveolata</taxon>
        <taxon>Apicomplexa</taxon>
        <taxon>Conoidasida</taxon>
        <taxon>Coccidia</taxon>
        <taxon>Eucoccidiorida</taxon>
        <taxon>Eimeriorina</taxon>
        <taxon>Eimeriidae</taxon>
        <taxon>Eimeria</taxon>
    </lineage>
</organism>
<feature type="compositionally biased region" description="Low complexity" evidence="6">
    <location>
        <begin position="89"/>
        <end position="99"/>
    </location>
</feature>
<keyword evidence="7" id="KW-0732">Signal</keyword>
<name>U6JVL1_9EIME</name>
<dbReference type="OrthoDB" id="734at2759"/>
<accession>U6JVL1</accession>
<dbReference type="GeneID" id="25379138"/>
<evidence type="ECO:0000256" key="4">
    <source>
        <dbReference type="ARBA" id="ARBA00023235"/>
    </source>
</evidence>
<dbReference type="InterPro" id="IPR013760">
    <property type="entry name" value="Topo_IIA-like_dom_sf"/>
</dbReference>
<dbReference type="GO" id="GO:0003918">
    <property type="term" value="F:DNA topoisomerase type II (double strand cut, ATP-hydrolyzing) activity"/>
    <property type="evidence" value="ECO:0007669"/>
    <property type="project" value="UniProtKB-EC"/>
</dbReference>
<reference evidence="9" key="2">
    <citation type="submission" date="2013-10" db="EMBL/GenBank/DDBJ databases">
        <authorList>
            <person name="Aslett M."/>
        </authorList>
    </citation>
    <scope>NUCLEOTIDE SEQUENCE [LARGE SCALE GENOMIC DNA]</scope>
    <source>
        <strain evidence="9">Houghton</strain>
    </source>
</reference>
<dbReference type="SUPFAM" id="SSF56719">
    <property type="entry name" value="Type II DNA topoisomerase"/>
    <property type="match status" value="1"/>
</dbReference>
<comment type="similarity">
    <text evidence="1">Belongs to the type II topoisomerase GyrA/ParC subunit family.</text>
</comment>
<evidence type="ECO:0000256" key="7">
    <source>
        <dbReference type="SAM" id="SignalP"/>
    </source>
</evidence>
<dbReference type="VEuPathDB" id="ToxoDB:EMH_0044200"/>
<evidence type="ECO:0000256" key="3">
    <source>
        <dbReference type="ARBA" id="ARBA00023125"/>
    </source>
</evidence>
<dbReference type="Gene3D" id="3.90.199.10">
    <property type="entry name" value="Topoisomerase II, domain 5"/>
    <property type="match status" value="1"/>
</dbReference>
<protein>
    <submittedName>
        <fullName evidence="9">DNA gyrase subunit A, putative</fullName>
    </submittedName>
</protein>
<dbReference type="SMART" id="SM00434">
    <property type="entry name" value="TOP4c"/>
    <property type="match status" value="1"/>
</dbReference>